<evidence type="ECO:0000313" key="2">
    <source>
        <dbReference type="Proteomes" id="UP000003136"/>
    </source>
</evidence>
<gene>
    <name evidence="1" type="ORF">BACPEC_02176</name>
</gene>
<dbReference type="Proteomes" id="UP000003136">
    <property type="component" value="Unassembled WGS sequence"/>
</dbReference>
<organism evidence="1 2">
    <name type="scientific">[Bacteroides] pectinophilus ATCC 43243</name>
    <dbReference type="NCBI Taxonomy" id="483218"/>
    <lineage>
        <taxon>Bacteria</taxon>
        <taxon>Bacillati</taxon>
        <taxon>Bacillota</taxon>
        <taxon>Clostridia</taxon>
        <taxon>Eubacteriales</taxon>
    </lineage>
</organism>
<name>B7ASW8_9FIRM</name>
<protein>
    <submittedName>
        <fullName evidence="1">Uncharacterized protein</fullName>
    </submittedName>
</protein>
<accession>B7ASW8</accession>
<dbReference type="HOGENOM" id="CLU_3180310_0_0_9"/>
<reference evidence="1 2" key="1">
    <citation type="submission" date="2008-11" db="EMBL/GenBank/DDBJ databases">
        <title>Draft genome sequence of Bacteroides pectinophilus (ATCC 43243).</title>
        <authorList>
            <person name="Sudarsanam P."/>
            <person name="Ley R."/>
            <person name="Guruge J."/>
            <person name="Turnbaugh P.J."/>
            <person name="Mahowald M."/>
            <person name="Liep D."/>
            <person name="Gordon J."/>
        </authorList>
    </citation>
    <scope>NUCLEOTIDE SEQUENCE [LARGE SCALE GENOMIC DNA]</scope>
    <source>
        <strain evidence="1 2">ATCC 43243</strain>
    </source>
</reference>
<dbReference type="EMBL" id="ABVQ01000036">
    <property type="protein sequence ID" value="EEC57664.1"/>
    <property type="molecule type" value="Genomic_DNA"/>
</dbReference>
<reference evidence="1 2" key="2">
    <citation type="submission" date="2008-11" db="EMBL/GenBank/DDBJ databases">
        <authorList>
            <person name="Fulton L."/>
            <person name="Clifton S."/>
            <person name="Fulton B."/>
            <person name="Xu J."/>
            <person name="Minx P."/>
            <person name="Pepin K.H."/>
            <person name="Johnson M."/>
            <person name="Bhonagiri V."/>
            <person name="Nash W.E."/>
            <person name="Mardis E.R."/>
            <person name="Wilson R.K."/>
        </authorList>
    </citation>
    <scope>NUCLEOTIDE SEQUENCE [LARGE SCALE GENOMIC DNA]</scope>
    <source>
        <strain evidence="1 2">ATCC 43243</strain>
    </source>
</reference>
<sequence>MYIAHIMTMIIHVVSISAERISMDVPAIEACVKIVGKIKLHHGFKP</sequence>
<proteinExistence type="predicted"/>
<keyword evidence="2" id="KW-1185">Reference proteome</keyword>
<dbReference type="AlphaFoldDB" id="B7ASW8"/>
<comment type="caution">
    <text evidence="1">The sequence shown here is derived from an EMBL/GenBank/DDBJ whole genome shotgun (WGS) entry which is preliminary data.</text>
</comment>
<evidence type="ECO:0000313" key="1">
    <source>
        <dbReference type="EMBL" id="EEC57664.1"/>
    </source>
</evidence>